<gene>
    <name evidence="11" type="ORF">GT020_18820</name>
</gene>
<keyword evidence="3 10" id="KW-0812">Transmembrane</keyword>
<keyword evidence="6 10" id="KW-0472">Membrane</keyword>
<evidence type="ECO:0000256" key="9">
    <source>
        <dbReference type="ARBA" id="ARBA00023303"/>
    </source>
</evidence>
<evidence type="ECO:0000256" key="6">
    <source>
        <dbReference type="ARBA" id="ARBA00023136"/>
    </source>
</evidence>
<dbReference type="AlphaFoldDB" id="A0A6L9GC32"/>
<dbReference type="Proteomes" id="UP000477543">
    <property type="component" value="Unassembled WGS sequence"/>
</dbReference>
<dbReference type="InterPro" id="IPR001807">
    <property type="entry name" value="ClC"/>
</dbReference>
<keyword evidence="8" id="KW-0868">Chloride</keyword>
<evidence type="ECO:0000256" key="10">
    <source>
        <dbReference type="SAM" id="Phobius"/>
    </source>
</evidence>
<dbReference type="PANTHER" id="PTHR43427">
    <property type="entry name" value="CHLORIDE CHANNEL PROTEIN CLC-E"/>
    <property type="match status" value="1"/>
</dbReference>
<dbReference type="EMBL" id="WYDN01000193">
    <property type="protein sequence ID" value="NAZ18080.1"/>
    <property type="molecule type" value="Genomic_DNA"/>
</dbReference>
<keyword evidence="9" id="KW-0407">Ion channel</keyword>
<dbReference type="GO" id="GO:0034707">
    <property type="term" value="C:chloride channel complex"/>
    <property type="evidence" value="ECO:0007669"/>
    <property type="project" value="UniProtKB-KW"/>
</dbReference>
<keyword evidence="5" id="KW-0406">Ion transport</keyword>
<evidence type="ECO:0000256" key="8">
    <source>
        <dbReference type="ARBA" id="ARBA00023214"/>
    </source>
</evidence>
<keyword evidence="4 10" id="KW-1133">Transmembrane helix</keyword>
<feature type="transmembrane region" description="Helical" evidence="10">
    <location>
        <begin position="46"/>
        <end position="71"/>
    </location>
</feature>
<dbReference type="RefSeq" id="WP_202605792.1">
    <property type="nucleotide sequence ID" value="NZ_WYDN01000193.1"/>
</dbReference>
<evidence type="ECO:0000256" key="5">
    <source>
        <dbReference type="ARBA" id="ARBA00023065"/>
    </source>
</evidence>
<dbReference type="GO" id="GO:0005254">
    <property type="term" value="F:chloride channel activity"/>
    <property type="evidence" value="ECO:0007669"/>
    <property type="project" value="UniProtKB-KW"/>
</dbReference>
<sequence length="113" mass="11599">AFYIELPAFMLLGLLCALVAAALMKAVFSADDFAAHVMGRTGWPRWLRPTIAGAVLGLIAIPFPHIIGVGYETTSAALTGRIGLVEAMTFAAVKAAAVAITLGGRKGGGIIST</sequence>
<reference evidence="11 12" key="1">
    <citation type="submission" date="2020-01" db="EMBL/GenBank/DDBJ databases">
        <title>Glutamicibacter soli M275.</title>
        <authorList>
            <person name="Meng X."/>
        </authorList>
    </citation>
    <scope>NUCLEOTIDE SEQUENCE [LARGE SCALE GENOMIC DNA]</scope>
    <source>
        <strain evidence="11 12">M275</strain>
    </source>
</reference>
<accession>A0A6L9GC32</accession>
<keyword evidence="2" id="KW-0813">Transport</keyword>
<evidence type="ECO:0000313" key="12">
    <source>
        <dbReference type="Proteomes" id="UP000477543"/>
    </source>
</evidence>
<proteinExistence type="predicted"/>
<evidence type="ECO:0000256" key="1">
    <source>
        <dbReference type="ARBA" id="ARBA00004141"/>
    </source>
</evidence>
<protein>
    <submittedName>
        <fullName evidence="11">Chloride channel protein</fullName>
    </submittedName>
</protein>
<comment type="subcellular location">
    <subcellularLocation>
        <location evidence="1">Membrane</location>
        <topology evidence="1">Multi-pass membrane protein</topology>
    </subcellularLocation>
</comment>
<evidence type="ECO:0000256" key="4">
    <source>
        <dbReference type="ARBA" id="ARBA00022989"/>
    </source>
</evidence>
<evidence type="ECO:0000256" key="3">
    <source>
        <dbReference type="ARBA" id="ARBA00022692"/>
    </source>
</evidence>
<dbReference type="InterPro" id="IPR014743">
    <property type="entry name" value="Cl-channel_core"/>
</dbReference>
<name>A0A6L9GC32_9MICC</name>
<dbReference type="PANTHER" id="PTHR43427:SF6">
    <property type="entry name" value="CHLORIDE CHANNEL PROTEIN CLC-E"/>
    <property type="match status" value="1"/>
</dbReference>
<evidence type="ECO:0000256" key="2">
    <source>
        <dbReference type="ARBA" id="ARBA00022448"/>
    </source>
</evidence>
<feature type="non-terminal residue" evidence="11">
    <location>
        <position position="1"/>
    </location>
</feature>
<evidence type="ECO:0000256" key="7">
    <source>
        <dbReference type="ARBA" id="ARBA00023173"/>
    </source>
</evidence>
<dbReference type="Gene3D" id="1.10.3080.10">
    <property type="entry name" value="Clc chloride channel"/>
    <property type="match status" value="1"/>
</dbReference>
<keyword evidence="7" id="KW-0869">Chloride channel</keyword>
<organism evidence="11 12">
    <name type="scientific">Glutamicibacter soli</name>
    <dbReference type="NCBI Taxonomy" id="453836"/>
    <lineage>
        <taxon>Bacteria</taxon>
        <taxon>Bacillati</taxon>
        <taxon>Actinomycetota</taxon>
        <taxon>Actinomycetes</taxon>
        <taxon>Micrococcales</taxon>
        <taxon>Micrococcaceae</taxon>
        <taxon>Glutamicibacter</taxon>
    </lineage>
</organism>
<comment type="caution">
    <text evidence="11">The sequence shown here is derived from an EMBL/GenBank/DDBJ whole genome shotgun (WGS) entry which is preliminary data.</text>
</comment>
<dbReference type="InterPro" id="IPR050368">
    <property type="entry name" value="ClC-type_chloride_channel"/>
</dbReference>
<dbReference type="Pfam" id="PF00654">
    <property type="entry name" value="Voltage_CLC"/>
    <property type="match status" value="1"/>
</dbReference>
<dbReference type="SUPFAM" id="SSF81340">
    <property type="entry name" value="Clc chloride channel"/>
    <property type="match status" value="1"/>
</dbReference>
<evidence type="ECO:0000313" key="11">
    <source>
        <dbReference type="EMBL" id="NAZ18080.1"/>
    </source>
</evidence>